<dbReference type="PANTHER" id="PTHR21666">
    <property type="entry name" value="PEPTIDASE-RELATED"/>
    <property type="match status" value="1"/>
</dbReference>
<dbReference type="AlphaFoldDB" id="A0A497XCS0"/>
<gene>
    <name evidence="2" type="ORF">DFR35_1379</name>
</gene>
<dbReference type="SUPFAM" id="SSF51261">
    <property type="entry name" value="Duplicated hybrid motif"/>
    <property type="match status" value="1"/>
</dbReference>
<keyword evidence="3" id="KW-1185">Reference proteome</keyword>
<dbReference type="Proteomes" id="UP000268908">
    <property type="component" value="Unassembled WGS sequence"/>
</dbReference>
<organism evidence="2 3">
    <name type="scientific">Sulfurisoma sediminicola</name>
    <dbReference type="NCBI Taxonomy" id="1381557"/>
    <lineage>
        <taxon>Bacteria</taxon>
        <taxon>Pseudomonadati</taxon>
        <taxon>Pseudomonadota</taxon>
        <taxon>Betaproteobacteria</taxon>
        <taxon>Nitrosomonadales</taxon>
        <taxon>Sterolibacteriaceae</taxon>
        <taxon>Sulfurisoma</taxon>
    </lineage>
</organism>
<dbReference type="PANTHER" id="PTHR21666:SF270">
    <property type="entry name" value="MUREIN HYDROLASE ACTIVATOR ENVC"/>
    <property type="match status" value="1"/>
</dbReference>
<feature type="domain" description="M23ase beta-sheet core" evidence="1">
    <location>
        <begin position="30"/>
        <end position="147"/>
    </location>
</feature>
<dbReference type="CDD" id="cd12797">
    <property type="entry name" value="M23_peptidase"/>
    <property type="match status" value="1"/>
</dbReference>
<evidence type="ECO:0000313" key="2">
    <source>
        <dbReference type="EMBL" id="RLJ64733.1"/>
    </source>
</evidence>
<dbReference type="Gene3D" id="2.70.70.10">
    <property type="entry name" value="Glucose Permease (Domain IIA)"/>
    <property type="match status" value="1"/>
</dbReference>
<evidence type="ECO:0000313" key="3">
    <source>
        <dbReference type="Proteomes" id="UP000268908"/>
    </source>
</evidence>
<dbReference type="GO" id="GO:0004222">
    <property type="term" value="F:metalloendopeptidase activity"/>
    <property type="evidence" value="ECO:0007669"/>
    <property type="project" value="TreeGrafter"/>
</dbReference>
<protein>
    <submittedName>
        <fullName evidence="2">Peptidase M23-like protein</fullName>
    </submittedName>
</protein>
<dbReference type="EMBL" id="RCCI01000005">
    <property type="protein sequence ID" value="RLJ64733.1"/>
    <property type="molecule type" value="Genomic_DNA"/>
</dbReference>
<dbReference type="InterPro" id="IPR011055">
    <property type="entry name" value="Dup_hybrid_motif"/>
</dbReference>
<evidence type="ECO:0000259" key="1">
    <source>
        <dbReference type="Pfam" id="PF01551"/>
    </source>
</evidence>
<dbReference type="Pfam" id="PF01551">
    <property type="entry name" value="Peptidase_M23"/>
    <property type="match status" value="1"/>
</dbReference>
<proteinExistence type="predicted"/>
<dbReference type="OrthoDB" id="9800107at2"/>
<dbReference type="InterPro" id="IPR016047">
    <property type="entry name" value="M23ase_b-sheet_dom"/>
</dbReference>
<sequence length="292" mass="31414">MDCFIQNFYDHDPGPGARDYACGSLTYDGHTGTDFRLIDASAMEAGVPVLAAADGVVVALRDGEPDISIKDRGREALKGKDAGNGVRIDHGDGWETQYSHLERGSIAVRRGQRVKAGQVLGRIGLSGNTEFPHVDFAVRHRGRPLDPFAPASSDCGDEAQGLWAQAVRAQLKYRPTGLLIAGFATQAPRRENAEGGLHGAVSFPRHAEALAFWVELFGLRAGDRLELTLTDPDGRTVAAGSATAPRHQAVWFGSVGHPRAAEDLRPGRYEGRITLRREGTAVIEASRSAEVR</sequence>
<dbReference type="RefSeq" id="WP_121241007.1">
    <property type="nucleotide sequence ID" value="NZ_BHVV01000006.1"/>
</dbReference>
<name>A0A497XCS0_9PROT</name>
<accession>A0A497XCS0</accession>
<comment type="caution">
    <text evidence="2">The sequence shown here is derived from an EMBL/GenBank/DDBJ whole genome shotgun (WGS) entry which is preliminary data.</text>
</comment>
<dbReference type="InterPro" id="IPR050570">
    <property type="entry name" value="Cell_wall_metabolism_enzyme"/>
</dbReference>
<reference evidence="2 3" key="1">
    <citation type="submission" date="2018-10" db="EMBL/GenBank/DDBJ databases">
        <title>Genomic Encyclopedia of Type Strains, Phase IV (KMG-IV): sequencing the most valuable type-strain genomes for metagenomic binning, comparative biology and taxonomic classification.</title>
        <authorList>
            <person name="Goeker M."/>
        </authorList>
    </citation>
    <scope>NUCLEOTIDE SEQUENCE [LARGE SCALE GENOMIC DNA]</scope>
    <source>
        <strain evidence="2 3">DSM 26916</strain>
    </source>
</reference>